<accession>A0A316DYJ5</accession>
<evidence type="ECO:0000313" key="1">
    <source>
        <dbReference type="EMBL" id="PWK22309.1"/>
    </source>
</evidence>
<proteinExistence type="predicted"/>
<gene>
    <name evidence="1" type="ORF">LX92_03230</name>
</gene>
<evidence type="ECO:0000313" key="2">
    <source>
        <dbReference type="Proteomes" id="UP000245667"/>
    </source>
</evidence>
<protein>
    <submittedName>
        <fullName evidence="1">Uncharacterized protein</fullName>
    </submittedName>
</protein>
<name>A0A316DYJ5_9FLAO</name>
<dbReference type="EMBL" id="QGGQ01000008">
    <property type="protein sequence ID" value="PWK22309.1"/>
    <property type="molecule type" value="Genomic_DNA"/>
</dbReference>
<reference evidence="1 2" key="1">
    <citation type="submission" date="2018-05" db="EMBL/GenBank/DDBJ databases">
        <title>Genomic Encyclopedia of Archaeal and Bacterial Type Strains, Phase II (KMG-II): from individual species to whole genera.</title>
        <authorList>
            <person name="Goeker M."/>
        </authorList>
    </citation>
    <scope>NUCLEOTIDE SEQUENCE [LARGE SCALE GENOMIC DNA]</scope>
    <source>
        <strain evidence="1 2">DSM 23514</strain>
    </source>
</reference>
<dbReference type="AlphaFoldDB" id="A0A316DYJ5"/>
<organism evidence="1 2">
    <name type="scientific">Maribacter polysiphoniae</name>
    <dbReference type="NCBI Taxonomy" id="429344"/>
    <lineage>
        <taxon>Bacteria</taxon>
        <taxon>Pseudomonadati</taxon>
        <taxon>Bacteroidota</taxon>
        <taxon>Flavobacteriia</taxon>
        <taxon>Flavobacteriales</taxon>
        <taxon>Flavobacteriaceae</taxon>
        <taxon>Maribacter</taxon>
    </lineage>
</organism>
<dbReference type="Proteomes" id="UP000245667">
    <property type="component" value="Unassembled WGS sequence"/>
</dbReference>
<comment type="caution">
    <text evidence="1">The sequence shown here is derived from an EMBL/GenBank/DDBJ whole genome shotgun (WGS) entry which is preliminary data.</text>
</comment>
<sequence length="69" mass="7891">MNVTVQELSHKIDFPTIVEGLLNGIGQNIGLIMKHPTHWTGFLSLSNYYVNPYYYCFWVILTPELTSTA</sequence>